<dbReference type="InterPro" id="IPR001841">
    <property type="entry name" value="Znf_RING"/>
</dbReference>
<evidence type="ECO:0000256" key="3">
    <source>
        <dbReference type="PROSITE-ProRule" id="PRU00175"/>
    </source>
</evidence>
<dbReference type="Gene3D" id="3.30.40.10">
    <property type="entry name" value="Zinc/RING finger domain, C3HC4 (zinc finger)"/>
    <property type="match status" value="1"/>
</dbReference>
<sequence>MSNASAATTILCSISLGHFSKMDKIYRTTCGHLFHLNCIQDCLLRSPDCPECREKDVHIYNLYPNFDENDGEKLAMNEYLSDQLSEAQSNFLKLQSQYTRIEINKLKDELSFCEDSGKNFKALQGQYTEVEDKMRSPRKRNK</sequence>
<accession>A0A1B0B5S3</accession>
<dbReference type="EMBL" id="JXJN01008841">
    <property type="status" value="NOT_ANNOTATED_CDS"/>
    <property type="molecule type" value="Genomic_DNA"/>
</dbReference>
<protein>
    <recommendedName>
        <fullName evidence="4">RING-type domain-containing protein</fullName>
    </recommendedName>
</protein>
<proteinExistence type="predicted"/>
<dbReference type="EnsemblMetazoa" id="GPPI019817-RA">
    <property type="protein sequence ID" value="GPPI019817-PA"/>
    <property type="gene ID" value="GPPI019817"/>
</dbReference>
<evidence type="ECO:0000256" key="1">
    <source>
        <dbReference type="ARBA" id="ARBA00022771"/>
    </source>
</evidence>
<evidence type="ECO:0000256" key="2">
    <source>
        <dbReference type="ARBA" id="ARBA00022833"/>
    </source>
</evidence>
<keyword evidence="1 3" id="KW-0863">Zinc-finger</keyword>
<dbReference type="Pfam" id="PF13639">
    <property type="entry name" value="zf-RING_2"/>
    <property type="match status" value="1"/>
</dbReference>
<keyword evidence="6" id="KW-1185">Reference proteome</keyword>
<dbReference type="PROSITE" id="PS50089">
    <property type="entry name" value="ZF_RING_2"/>
    <property type="match status" value="1"/>
</dbReference>
<dbReference type="AlphaFoldDB" id="A0A1B0B5S3"/>
<dbReference type="VEuPathDB" id="VectorBase:GPPI019817"/>
<organism evidence="5 6">
    <name type="scientific">Glossina palpalis gambiensis</name>
    <dbReference type="NCBI Taxonomy" id="67801"/>
    <lineage>
        <taxon>Eukaryota</taxon>
        <taxon>Metazoa</taxon>
        <taxon>Ecdysozoa</taxon>
        <taxon>Arthropoda</taxon>
        <taxon>Hexapoda</taxon>
        <taxon>Insecta</taxon>
        <taxon>Pterygota</taxon>
        <taxon>Neoptera</taxon>
        <taxon>Endopterygota</taxon>
        <taxon>Diptera</taxon>
        <taxon>Brachycera</taxon>
        <taxon>Muscomorpha</taxon>
        <taxon>Hippoboscoidea</taxon>
        <taxon>Glossinidae</taxon>
        <taxon>Glossina</taxon>
    </lineage>
</organism>
<keyword evidence="2" id="KW-0862">Zinc</keyword>
<evidence type="ECO:0000313" key="6">
    <source>
        <dbReference type="Proteomes" id="UP000092460"/>
    </source>
</evidence>
<dbReference type="Proteomes" id="UP000092460">
    <property type="component" value="Unassembled WGS sequence"/>
</dbReference>
<dbReference type="SMART" id="SM00184">
    <property type="entry name" value="RING"/>
    <property type="match status" value="1"/>
</dbReference>
<evidence type="ECO:0000259" key="4">
    <source>
        <dbReference type="PROSITE" id="PS50089"/>
    </source>
</evidence>
<reference evidence="5" key="2">
    <citation type="submission" date="2020-05" db="UniProtKB">
        <authorList>
            <consortium name="EnsemblMetazoa"/>
        </authorList>
    </citation>
    <scope>IDENTIFICATION</scope>
    <source>
        <strain evidence="5">IAEA</strain>
    </source>
</reference>
<dbReference type="GO" id="GO:0008270">
    <property type="term" value="F:zinc ion binding"/>
    <property type="evidence" value="ECO:0007669"/>
    <property type="project" value="UniProtKB-KW"/>
</dbReference>
<reference evidence="6" key="1">
    <citation type="submission" date="2015-01" db="EMBL/GenBank/DDBJ databases">
        <authorList>
            <person name="Aksoy S."/>
            <person name="Warren W."/>
            <person name="Wilson R.K."/>
        </authorList>
    </citation>
    <scope>NUCLEOTIDE SEQUENCE [LARGE SCALE GENOMIC DNA]</scope>
    <source>
        <strain evidence="6">IAEA</strain>
    </source>
</reference>
<dbReference type="SUPFAM" id="SSF57850">
    <property type="entry name" value="RING/U-box"/>
    <property type="match status" value="1"/>
</dbReference>
<feature type="domain" description="RING-type" evidence="4">
    <location>
        <begin position="12"/>
        <end position="53"/>
    </location>
</feature>
<keyword evidence="1 3" id="KW-0479">Metal-binding</keyword>
<evidence type="ECO:0000313" key="5">
    <source>
        <dbReference type="EnsemblMetazoa" id="GPPI019817-PA"/>
    </source>
</evidence>
<dbReference type="InterPro" id="IPR013083">
    <property type="entry name" value="Znf_RING/FYVE/PHD"/>
</dbReference>
<dbReference type="CDD" id="cd16448">
    <property type="entry name" value="RING-H2"/>
    <property type="match status" value="1"/>
</dbReference>
<name>A0A1B0B5S3_9MUSC</name>